<dbReference type="EMBL" id="PPTY01000001">
    <property type="protein sequence ID" value="RDB89082.1"/>
    <property type="molecule type" value="Genomic_DNA"/>
</dbReference>
<protein>
    <recommendedName>
        <fullName evidence="1">BRCT domain-containing protein</fullName>
    </recommendedName>
</protein>
<dbReference type="Pfam" id="PF00533">
    <property type="entry name" value="BRCT"/>
    <property type="match status" value="1"/>
</dbReference>
<dbReference type="Gene3D" id="3.40.50.10190">
    <property type="entry name" value="BRCT domain"/>
    <property type="match status" value="1"/>
</dbReference>
<dbReference type="Proteomes" id="UP000253857">
    <property type="component" value="Unassembled WGS sequence"/>
</dbReference>
<dbReference type="InterPro" id="IPR013520">
    <property type="entry name" value="Ribonucl_H"/>
</dbReference>
<dbReference type="PROSITE" id="PS50172">
    <property type="entry name" value="BRCT"/>
    <property type="match status" value="1"/>
</dbReference>
<dbReference type="CDD" id="cd17748">
    <property type="entry name" value="BRCT_DNA_ligase_like"/>
    <property type="match status" value="1"/>
</dbReference>
<dbReference type="SUPFAM" id="SSF53098">
    <property type="entry name" value="Ribonuclease H-like"/>
    <property type="match status" value="1"/>
</dbReference>
<dbReference type="EMBL" id="WPOM01000001">
    <property type="protein sequence ID" value="MVN31678.1"/>
    <property type="molecule type" value="Genomic_DNA"/>
</dbReference>
<reference evidence="5 6" key="1">
    <citation type="journal article" date="2018" name="Elife">
        <title>Discovery and characterization of a prevalent human gut bacterial enzyme sufficient for the inactivation of a family of plant toxins.</title>
        <authorList>
            <person name="Koppel N."/>
            <person name="Bisanz J.E."/>
            <person name="Pandelia M.E."/>
            <person name="Turnbaugh P.J."/>
            <person name="Balskus E.P."/>
        </authorList>
    </citation>
    <scope>NUCLEOTIDE SEQUENCE [LARGE SCALE GENOMIC DNA]</scope>
    <source>
        <strain evidence="4 5">FAA1-1-60AUCSF</strain>
        <strain evidence="3 6">W1 BHI 6</strain>
    </source>
</reference>
<reference evidence="2 7" key="2">
    <citation type="submission" date="2019-11" db="EMBL/GenBank/DDBJ databases">
        <title>Whole genome shotgun sequencing (WGS) data from Adlercreutzia equolifaciens ResAG-91, Eggerthella lenta MRI-F36, MRI-F37, MRI-F40, ResAG-49, ResAG-88, ResAG-121, ResAG-145, and Gordonibacter sp. ResAG-5, ResAG-26, ResAG-43, ResAG-50, ResAG-59.</title>
        <authorList>
            <person name="Stoll D.A."/>
            <person name="Danylec N."/>
            <person name="Franz C.M.A.P."/>
            <person name="Huch M."/>
        </authorList>
    </citation>
    <scope>NUCLEOTIDE SEQUENCE [LARGE SCALE GENOMIC DNA]</scope>
    <source>
        <strain evidence="2 7">ResAG-88</strain>
    </source>
</reference>
<evidence type="ECO:0000259" key="1">
    <source>
        <dbReference type="PROSITE" id="PS50172"/>
    </source>
</evidence>
<dbReference type="Gene3D" id="3.30.420.10">
    <property type="entry name" value="Ribonuclease H-like superfamily/Ribonuclease H"/>
    <property type="match status" value="1"/>
</dbReference>
<dbReference type="AlphaFoldDB" id="A0A369MNU9"/>
<evidence type="ECO:0000313" key="6">
    <source>
        <dbReference type="Proteomes" id="UP000253970"/>
    </source>
</evidence>
<evidence type="ECO:0000313" key="2">
    <source>
        <dbReference type="EMBL" id="MVN31678.1"/>
    </source>
</evidence>
<feature type="domain" description="BRCT" evidence="1">
    <location>
        <begin position="277"/>
        <end position="326"/>
    </location>
</feature>
<dbReference type="Proteomes" id="UP000436429">
    <property type="component" value="Unassembled WGS sequence"/>
</dbReference>
<dbReference type="GeneID" id="69511019"/>
<dbReference type="Proteomes" id="UP000253970">
    <property type="component" value="Unassembled WGS sequence"/>
</dbReference>
<dbReference type="GO" id="GO:0003676">
    <property type="term" value="F:nucleic acid binding"/>
    <property type="evidence" value="ECO:0007669"/>
    <property type="project" value="InterPro"/>
</dbReference>
<dbReference type="CDD" id="cd06130">
    <property type="entry name" value="DNA_pol_III_epsilon_like"/>
    <property type="match status" value="1"/>
</dbReference>
<name>A0A369MNU9_EGGLN</name>
<organism evidence="3 6">
    <name type="scientific">Eggerthella lenta</name>
    <name type="common">Eubacterium lentum</name>
    <dbReference type="NCBI Taxonomy" id="84112"/>
    <lineage>
        <taxon>Bacteria</taxon>
        <taxon>Bacillati</taxon>
        <taxon>Actinomycetota</taxon>
        <taxon>Coriobacteriia</taxon>
        <taxon>Eggerthellales</taxon>
        <taxon>Eggerthellaceae</taxon>
        <taxon>Eggerthella</taxon>
    </lineage>
</organism>
<dbReference type="SUPFAM" id="SSF52113">
    <property type="entry name" value="BRCT domain"/>
    <property type="match status" value="1"/>
</dbReference>
<evidence type="ECO:0000313" key="7">
    <source>
        <dbReference type="Proteomes" id="UP000436429"/>
    </source>
</evidence>
<sequence length="367" mass="40279">MLYTFFDVETPNRRNDRICSIGAVVTDQDGTVVEKKSYLVNPESSFDDINVRIHGIAPVDVRNAKTFPELWYDSLSAFFPVDGVVAHNARFDLSVLTKTLVSYDIPSPKMSYACTLDMSKKIDFIGGGKLPHVCEALGIELERHHQAESDATACMRVFWTLVGMAGCMPSFIAYEPGAKSCKKSGGRYRSISDKTKAMQWLIPLLREVVSNGKVSTFEAEAVLEFFGLHEELTSDPALSPIVALLQNAIADGWVDEAESNELANLISHIVNPSSSIEDSVDFANRKFVLTGSFNHGTKDDVSAFIQERGGEVLQNVTKTCDYVVIGGCGSEAYSLGSYGGKVKKALDWQAKGVPMQVIEECDLYGER</sequence>
<gene>
    <name evidence="4" type="ORF">C1871_01030</name>
    <name evidence="3" type="ORF">C1875_02515</name>
    <name evidence="2" type="ORF">GO726_00590</name>
</gene>
<proteinExistence type="predicted"/>
<evidence type="ECO:0000313" key="5">
    <source>
        <dbReference type="Proteomes" id="UP000253857"/>
    </source>
</evidence>
<dbReference type="EMBL" id="PPTU01000002">
    <property type="protein sequence ID" value="RDB72895.1"/>
    <property type="molecule type" value="Genomic_DNA"/>
</dbReference>
<evidence type="ECO:0000313" key="4">
    <source>
        <dbReference type="EMBL" id="RDB89082.1"/>
    </source>
</evidence>
<dbReference type="GO" id="GO:0008408">
    <property type="term" value="F:3'-5' exonuclease activity"/>
    <property type="evidence" value="ECO:0007669"/>
    <property type="project" value="TreeGrafter"/>
</dbReference>
<dbReference type="PANTHER" id="PTHR30231">
    <property type="entry name" value="DNA POLYMERASE III SUBUNIT EPSILON"/>
    <property type="match status" value="1"/>
</dbReference>
<dbReference type="GO" id="GO:0005829">
    <property type="term" value="C:cytosol"/>
    <property type="evidence" value="ECO:0007669"/>
    <property type="project" value="TreeGrafter"/>
</dbReference>
<dbReference type="InterPro" id="IPR036420">
    <property type="entry name" value="BRCT_dom_sf"/>
</dbReference>
<dbReference type="SMART" id="SM00479">
    <property type="entry name" value="EXOIII"/>
    <property type="match status" value="1"/>
</dbReference>
<accession>A0A369MNU9</accession>
<comment type="caution">
    <text evidence="3">The sequence shown here is derived from an EMBL/GenBank/DDBJ whole genome shotgun (WGS) entry which is preliminary data.</text>
</comment>
<dbReference type="InterPro" id="IPR012337">
    <property type="entry name" value="RNaseH-like_sf"/>
</dbReference>
<dbReference type="InterPro" id="IPR036397">
    <property type="entry name" value="RNaseH_sf"/>
</dbReference>
<evidence type="ECO:0000313" key="3">
    <source>
        <dbReference type="EMBL" id="RDB72895.1"/>
    </source>
</evidence>
<dbReference type="RefSeq" id="WP_015760683.1">
    <property type="nucleotide sequence ID" value="NZ_CACRTT010000032.1"/>
</dbReference>
<dbReference type="Pfam" id="PF00929">
    <property type="entry name" value="RNase_T"/>
    <property type="match status" value="1"/>
</dbReference>
<dbReference type="PANTHER" id="PTHR30231:SF42">
    <property type="entry name" value="EXONUCLEASE"/>
    <property type="match status" value="1"/>
</dbReference>
<dbReference type="InterPro" id="IPR001357">
    <property type="entry name" value="BRCT_dom"/>
</dbReference>